<dbReference type="Proteomes" id="UP000830395">
    <property type="component" value="Chromosome 27"/>
</dbReference>
<accession>A0ACC5ZK65</accession>
<protein>
    <submittedName>
        <fullName evidence="1">Uncharacterized protein</fullName>
    </submittedName>
</protein>
<evidence type="ECO:0000313" key="2">
    <source>
        <dbReference type="Proteomes" id="UP000830395"/>
    </source>
</evidence>
<dbReference type="EMBL" id="CM041001">
    <property type="protein sequence ID" value="MCJ8748414.1"/>
    <property type="molecule type" value="Genomic_DNA"/>
</dbReference>
<sequence>MRYTATETGFFQTAHSWGKVSLMTPIEEQLTFLPENSMQSWCMEPPFLVSSFFSVLGEGSVQPPLLAVVTSRRLMALSEVKQVVRGSCRRLPSLCVRLRSEFCTLRPPEPPCFSHEPASTMLLLLVGSK</sequence>
<proteinExistence type="predicted"/>
<name>A0ACC5ZK65_9TELE</name>
<comment type="caution">
    <text evidence="1">The sequence shown here is derived from an EMBL/GenBank/DDBJ whole genome shotgun (WGS) entry which is preliminary data.</text>
</comment>
<reference evidence="1" key="1">
    <citation type="submission" date="2020-02" db="EMBL/GenBank/DDBJ databases">
        <title>Genome sequencing of the panga catfish, Pangasius djambal.</title>
        <authorList>
            <person name="Wen M."/>
            <person name="Zahm M."/>
            <person name="Roques C."/>
            <person name="Cabau C."/>
            <person name="Klopp C."/>
            <person name="Donnadieu C."/>
            <person name="Jouanno E."/>
            <person name="Avarre J.-C."/>
            <person name="Campet M."/>
            <person name="Ha T."/>
            <person name="Dugue R."/>
            <person name="Lampietro C."/>
            <person name="Louis A."/>
            <person name="Herpin A."/>
            <person name="Echchiki A."/>
            <person name="Berthelot C."/>
            <person name="Parey E."/>
            <person name="Roest-Crollius H."/>
            <person name="Braasch I."/>
            <person name="Postlethwait J.H."/>
            <person name="Bobe J."/>
            <person name="Montfort J."/>
            <person name="Bouchez O."/>
            <person name="Begum T."/>
            <person name="Schartl M."/>
            <person name="Gustiano R."/>
            <person name="Guiguen Y."/>
        </authorList>
    </citation>
    <scope>NUCLEOTIDE SEQUENCE</scope>
    <source>
        <strain evidence="1">Pdj_M5554</strain>
    </source>
</reference>
<evidence type="ECO:0000313" key="1">
    <source>
        <dbReference type="EMBL" id="MCJ8748414.1"/>
    </source>
</evidence>
<keyword evidence="2" id="KW-1185">Reference proteome</keyword>
<organism evidence="1 2">
    <name type="scientific">Pangasius djambal</name>
    <dbReference type="NCBI Taxonomy" id="1691987"/>
    <lineage>
        <taxon>Eukaryota</taxon>
        <taxon>Metazoa</taxon>
        <taxon>Chordata</taxon>
        <taxon>Craniata</taxon>
        <taxon>Vertebrata</taxon>
        <taxon>Euteleostomi</taxon>
        <taxon>Actinopterygii</taxon>
        <taxon>Neopterygii</taxon>
        <taxon>Teleostei</taxon>
        <taxon>Ostariophysi</taxon>
        <taxon>Siluriformes</taxon>
        <taxon>Pangasiidae</taxon>
        <taxon>Pangasius</taxon>
    </lineage>
</organism>
<gene>
    <name evidence="1" type="ORF">PDJAM_G00164620</name>
</gene>